<dbReference type="AlphaFoldDB" id="A0A7V2SIF3"/>
<proteinExistence type="predicted"/>
<accession>A0A7V2SIF3</accession>
<protein>
    <submittedName>
        <fullName evidence="1">Uncharacterized protein</fullName>
    </submittedName>
</protein>
<evidence type="ECO:0000313" key="1">
    <source>
        <dbReference type="EMBL" id="HFC03394.1"/>
    </source>
</evidence>
<feature type="non-terminal residue" evidence="1">
    <location>
        <position position="1"/>
    </location>
</feature>
<reference evidence="1" key="1">
    <citation type="journal article" date="2020" name="mSystems">
        <title>Genome- and Community-Level Interaction Insights into Carbon Utilization and Element Cycling Functions of Hydrothermarchaeota in Hydrothermal Sediment.</title>
        <authorList>
            <person name="Zhou Z."/>
            <person name="Liu Y."/>
            <person name="Xu W."/>
            <person name="Pan J."/>
            <person name="Luo Z.H."/>
            <person name="Li M."/>
        </authorList>
    </citation>
    <scope>NUCLEOTIDE SEQUENCE [LARGE SCALE GENOMIC DNA]</scope>
    <source>
        <strain evidence="1">HyVt-513</strain>
    </source>
</reference>
<comment type="caution">
    <text evidence="1">The sequence shown here is derived from an EMBL/GenBank/DDBJ whole genome shotgun (WGS) entry which is preliminary data.</text>
</comment>
<gene>
    <name evidence="1" type="ORF">ENJ74_00850</name>
</gene>
<dbReference type="EMBL" id="DRNO01000061">
    <property type="protein sequence ID" value="HFC03394.1"/>
    <property type="molecule type" value="Genomic_DNA"/>
</dbReference>
<organism evidence="1">
    <name type="scientific">Nitratifractor salsuginis</name>
    <dbReference type="NCBI Taxonomy" id="269261"/>
    <lineage>
        <taxon>Bacteria</taxon>
        <taxon>Pseudomonadati</taxon>
        <taxon>Campylobacterota</taxon>
        <taxon>Epsilonproteobacteria</taxon>
        <taxon>Campylobacterales</taxon>
        <taxon>Sulfurovaceae</taxon>
        <taxon>Nitratifractor</taxon>
    </lineage>
</organism>
<sequence length="91" mass="11148">DRHRLPYLNALQKLNCVYCGYFNGLIDYVREIASRTEQFWCPIRHARRVKGVPTRYWHFLRYGDGKDLNRRWKQLRKVLHEMENKNPSEPE</sequence>
<name>A0A7V2SIF3_9BACT</name>
<dbReference type="Proteomes" id="UP000885722">
    <property type="component" value="Unassembled WGS sequence"/>
</dbReference>